<feature type="non-terminal residue" evidence="7">
    <location>
        <position position="297"/>
    </location>
</feature>
<dbReference type="SUPFAM" id="SSF46894">
    <property type="entry name" value="C-terminal effector domain of the bipartite response regulators"/>
    <property type="match status" value="1"/>
</dbReference>
<evidence type="ECO:0000259" key="6">
    <source>
        <dbReference type="SMART" id="SM01043"/>
    </source>
</evidence>
<dbReference type="GO" id="GO:0006355">
    <property type="term" value="P:regulation of DNA-templated transcription"/>
    <property type="evidence" value="ECO:0007669"/>
    <property type="project" value="InterPro"/>
</dbReference>
<protein>
    <submittedName>
        <fullName evidence="7">DNA-binding SARP family transcriptional activator</fullName>
    </submittedName>
</protein>
<dbReference type="PANTHER" id="PTHR35807">
    <property type="entry name" value="TRANSCRIPTIONAL REGULATOR REDD-RELATED"/>
    <property type="match status" value="1"/>
</dbReference>
<evidence type="ECO:0000256" key="4">
    <source>
        <dbReference type="ARBA" id="ARBA00023163"/>
    </source>
</evidence>
<organism evidence="7 8">
    <name type="scientific">Saccharothrix tamanrassetensis</name>
    <dbReference type="NCBI Taxonomy" id="1051531"/>
    <lineage>
        <taxon>Bacteria</taxon>
        <taxon>Bacillati</taxon>
        <taxon>Actinomycetota</taxon>
        <taxon>Actinomycetes</taxon>
        <taxon>Pseudonocardiales</taxon>
        <taxon>Pseudonocardiaceae</taxon>
        <taxon>Saccharothrix</taxon>
    </lineage>
</organism>
<sequence>MTVELRVLGQVEVLVDGTRVDLGHARQRCVLAVLVVEAGRVVATDELVDRIWGGRPPRRARQLVSNYLSLLRHLLADAGVDEVVIQRRGGGYVVLVDPERVDVHLFRRLVDGARAEGDQGRALQLLERAAGLWRGEVLAGLDTPWIASVRQGLELERFAADTDRLDLALRLGRHTALLPELTDRATAHPLDERVTAQLMLALYRAGRQADALDHYQQVRTRLVEELGTDPGPELQHLHQRILTADPDLAVPLTGAAVRSPVVPRQLPAAPGLFTGRLTELAALDRALPTTVAATDVP</sequence>
<dbReference type="SUPFAM" id="SSF48452">
    <property type="entry name" value="TPR-like"/>
    <property type="match status" value="1"/>
</dbReference>
<reference evidence="7 8" key="1">
    <citation type="submission" date="2020-08" db="EMBL/GenBank/DDBJ databases">
        <title>Genomic Encyclopedia of Type Strains, Phase III (KMG-III): the genomes of soil and plant-associated and newly described type strains.</title>
        <authorList>
            <person name="Whitman W."/>
        </authorList>
    </citation>
    <scope>NUCLEOTIDE SEQUENCE [LARGE SCALE GENOMIC DNA]</scope>
    <source>
        <strain evidence="7 8">CECT 8640</strain>
    </source>
</reference>
<dbReference type="Pfam" id="PF00486">
    <property type="entry name" value="Trans_reg_C"/>
    <property type="match status" value="1"/>
</dbReference>
<gene>
    <name evidence="7" type="ORF">FHS29_007255</name>
</gene>
<dbReference type="InterPro" id="IPR001867">
    <property type="entry name" value="OmpR/PhoB-type_DNA-bd"/>
</dbReference>
<dbReference type="PANTHER" id="PTHR35807:SF1">
    <property type="entry name" value="TRANSCRIPTIONAL REGULATOR REDD"/>
    <property type="match status" value="1"/>
</dbReference>
<comment type="caution">
    <text evidence="7">The sequence shown here is derived from an EMBL/GenBank/DDBJ whole genome shotgun (WGS) entry which is preliminary data.</text>
</comment>
<feature type="domain" description="Bacterial transcriptional activator" evidence="6">
    <location>
        <begin position="101"/>
        <end position="242"/>
    </location>
</feature>
<evidence type="ECO:0000256" key="2">
    <source>
        <dbReference type="ARBA" id="ARBA00023015"/>
    </source>
</evidence>
<dbReference type="GO" id="GO:0000160">
    <property type="term" value="P:phosphorelay signal transduction system"/>
    <property type="evidence" value="ECO:0007669"/>
    <property type="project" value="InterPro"/>
</dbReference>
<dbReference type="InterPro" id="IPR005158">
    <property type="entry name" value="BTAD"/>
</dbReference>
<keyword evidence="3 7" id="KW-0238">DNA-binding</keyword>
<dbReference type="SMART" id="SM01043">
    <property type="entry name" value="BTAD"/>
    <property type="match status" value="1"/>
</dbReference>
<evidence type="ECO:0000259" key="5">
    <source>
        <dbReference type="SMART" id="SM00862"/>
    </source>
</evidence>
<dbReference type="RefSeq" id="WP_184698991.1">
    <property type="nucleotide sequence ID" value="NZ_JACHJN010000019.1"/>
</dbReference>
<keyword evidence="2" id="KW-0805">Transcription regulation</keyword>
<dbReference type="SMART" id="SM00862">
    <property type="entry name" value="Trans_reg_C"/>
    <property type="match status" value="1"/>
</dbReference>
<accession>A0A841CXA9</accession>
<dbReference type="InterPro" id="IPR036388">
    <property type="entry name" value="WH-like_DNA-bd_sf"/>
</dbReference>
<dbReference type="Proteomes" id="UP000547510">
    <property type="component" value="Unassembled WGS sequence"/>
</dbReference>
<dbReference type="Pfam" id="PF03704">
    <property type="entry name" value="BTAD"/>
    <property type="match status" value="1"/>
</dbReference>
<evidence type="ECO:0000256" key="1">
    <source>
        <dbReference type="ARBA" id="ARBA00005820"/>
    </source>
</evidence>
<dbReference type="EMBL" id="JACHJN010000019">
    <property type="protein sequence ID" value="MBB5960627.1"/>
    <property type="molecule type" value="Genomic_DNA"/>
</dbReference>
<dbReference type="AlphaFoldDB" id="A0A841CXA9"/>
<keyword evidence="4" id="KW-0804">Transcription</keyword>
<dbReference type="CDD" id="cd15831">
    <property type="entry name" value="BTAD"/>
    <property type="match status" value="1"/>
</dbReference>
<evidence type="ECO:0000313" key="8">
    <source>
        <dbReference type="Proteomes" id="UP000547510"/>
    </source>
</evidence>
<proteinExistence type="inferred from homology"/>
<dbReference type="Gene3D" id="1.25.40.10">
    <property type="entry name" value="Tetratricopeptide repeat domain"/>
    <property type="match status" value="1"/>
</dbReference>
<evidence type="ECO:0000313" key="7">
    <source>
        <dbReference type="EMBL" id="MBB5960627.1"/>
    </source>
</evidence>
<dbReference type="InterPro" id="IPR051677">
    <property type="entry name" value="AfsR-DnrI-RedD_regulator"/>
</dbReference>
<dbReference type="GO" id="GO:0003677">
    <property type="term" value="F:DNA binding"/>
    <property type="evidence" value="ECO:0007669"/>
    <property type="project" value="UniProtKB-KW"/>
</dbReference>
<dbReference type="Gene3D" id="1.10.10.10">
    <property type="entry name" value="Winged helix-like DNA-binding domain superfamily/Winged helix DNA-binding domain"/>
    <property type="match status" value="1"/>
</dbReference>
<feature type="domain" description="OmpR/PhoB-type" evidence="5">
    <location>
        <begin position="17"/>
        <end position="94"/>
    </location>
</feature>
<comment type="similarity">
    <text evidence="1">Belongs to the AfsR/DnrI/RedD regulatory family.</text>
</comment>
<name>A0A841CXA9_9PSEU</name>
<dbReference type="InterPro" id="IPR011990">
    <property type="entry name" value="TPR-like_helical_dom_sf"/>
</dbReference>
<evidence type="ECO:0000256" key="3">
    <source>
        <dbReference type="ARBA" id="ARBA00023125"/>
    </source>
</evidence>
<keyword evidence="8" id="KW-1185">Reference proteome</keyword>
<dbReference type="InterPro" id="IPR016032">
    <property type="entry name" value="Sig_transdc_resp-reg_C-effctor"/>
</dbReference>